<feature type="transmembrane region" description="Helical" evidence="1">
    <location>
        <begin position="296"/>
        <end position="316"/>
    </location>
</feature>
<feature type="transmembrane region" description="Helical" evidence="1">
    <location>
        <begin position="517"/>
        <end position="537"/>
    </location>
</feature>
<protein>
    <recommendedName>
        <fullName evidence="6">Peptide transporter</fullName>
    </recommendedName>
</protein>
<accession>A0A2H9P9M0</accession>
<feature type="transmembrane region" description="Helical" evidence="1">
    <location>
        <begin position="222"/>
        <end position="242"/>
    </location>
</feature>
<sequence length="622" mass="69821">IALTEPYFQGVVSGSRLSFDFYTGYAILLLFILTFLVNSILKSISKNLGLSFQELITVYVMMIVACPIVSLGLTFRLLPIIAAPFYYATPENRWAELIHPHIRSWLVPRDPQVLKYFYEGAPRGTGVPWGAWIGPLFYWSIFILALYFVMICMMSILRKQWVEKEKLTFPLAKLPLEMAKDEPGSIIPPLFKNKLMWVGFIITFGMGILTGLHHYFHFFPAISMYATSIPIFRNTVAVPFWISFPMIGFAYLVPTSVSLSMWVFCLLSYIERGWANMVGFSLREIVDPYTAGMGDFISHQGIGAIITLVIMGLWIARKHLKDVFLKAIGKGKNIDDSKELLSYPVSFWGMVIGLVFMGIWLNLSGMPGVVVPIFLFIAFIFFLGVSRMIAEGGTALVQSPGISSFFITSGFGTSILGPVGLTSLAFTWIYSADNRIFLMGSVANGLKISEEKKKMHPLFWAMTLAIVIAMVGSIWMGLTLIYKYGGINMQQWLFTQQPRYGFDLAVAKMLNPGGPSLGGWLFTGLGAGIMFLLTLLYHRFTWWPLHPIGFPIGCTEMVVRVWFSVFLAWVVKTAALRYGGPKFYKNLQPLFFGLIIGQFAVIGLWLVIDSIAGGFGNILFYY</sequence>
<evidence type="ECO:0000313" key="4">
    <source>
        <dbReference type="EMBL" id="PIZ14978.1"/>
    </source>
</evidence>
<feature type="transmembrane region" description="Helical" evidence="1">
    <location>
        <begin position="369"/>
        <end position="390"/>
    </location>
</feature>
<name>A0A2H9P9M0_9BACT</name>
<dbReference type="InterPro" id="IPR046711">
    <property type="entry name" value="DUF6784"/>
</dbReference>
<evidence type="ECO:0008006" key="6">
    <source>
        <dbReference type="Google" id="ProtNLM"/>
    </source>
</evidence>
<gene>
    <name evidence="4" type="ORF">COY51_06775</name>
</gene>
<feature type="domain" description="DUF6784" evidence="2">
    <location>
        <begin position="520"/>
        <end position="612"/>
    </location>
</feature>
<dbReference type="Pfam" id="PF20580">
    <property type="entry name" value="DUF6784"/>
    <property type="match status" value="1"/>
</dbReference>
<evidence type="ECO:0000259" key="3">
    <source>
        <dbReference type="Pfam" id="PF20581"/>
    </source>
</evidence>
<feature type="transmembrane region" description="Helical" evidence="1">
    <location>
        <begin position="458"/>
        <end position="482"/>
    </location>
</feature>
<feature type="transmembrane region" description="Helical" evidence="1">
    <location>
        <begin position="340"/>
        <end position="363"/>
    </location>
</feature>
<dbReference type="AlphaFoldDB" id="A0A2H9P9M0"/>
<keyword evidence="1" id="KW-0472">Membrane</keyword>
<dbReference type="InterPro" id="IPR046712">
    <property type="entry name" value="DUF6785"/>
</dbReference>
<dbReference type="EMBL" id="PFMS01000113">
    <property type="protein sequence ID" value="PIZ14978.1"/>
    <property type="molecule type" value="Genomic_DNA"/>
</dbReference>
<evidence type="ECO:0000256" key="1">
    <source>
        <dbReference type="SAM" id="Phobius"/>
    </source>
</evidence>
<dbReference type="Pfam" id="PF20581">
    <property type="entry name" value="DUF6785"/>
    <property type="match status" value="1"/>
</dbReference>
<evidence type="ECO:0000259" key="2">
    <source>
        <dbReference type="Pfam" id="PF20580"/>
    </source>
</evidence>
<feature type="non-terminal residue" evidence="4">
    <location>
        <position position="1"/>
    </location>
</feature>
<dbReference type="Proteomes" id="UP000234145">
    <property type="component" value="Unassembled WGS sequence"/>
</dbReference>
<feature type="transmembrane region" description="Helical" evidence="1">
    <location>
        <begin position="249"/>
        <end position="270"/>
    </location>
</feature>
<reference evidence="5" key="1">
    <citation type="submission" date="2017-09" db="EMBL/GenBank/DDBJ databases">
        <title>Depth-based differentiation of microbial function through sediment-hosted aquifers and enrichment of novel symbionts in the deep terrestrial subsurface.</title>
        <authorList>
            <person name="Probst A.J."/>
            <person name="Ladd B."/>
            <person name="Jarett J.K."/>
            <person name="Geller-Mcgrath D.E."/>
            <person name="Sieber C.M.K."/>
            <person name="Emerson J.B."/>
            <person name="Anantharaman K."/>
            <person name="Thomas B.C."/>
            <person name="Malmstrom R."/>
            <person name="Stieglmeier M."/>
            <person name="Klingl A."/>
            <person name="Woyke T."/>
            <person name="Ryan C.M."/>
            <person name="Banfield J.F."/>
        </authorList>
    </citation>
    <scope>NUCLEOTIDE SEQUENCE [LARGE SCALE GENOMIC DNA]</scope>
</reference>
<keyword evidence="1" id="KW-0812">Transmembrane</keyword>
<feature type="transmembrane region" description="Helical" evidence="1">
    <location>
        <begin position="402"/>
        <end position="430"/>
    </location>
</feature>
<feature type="domain" description="DUF6785" evidence="3">
    <location>
        <begin position="26"/>
        <end position="485"/>
    </location>
</feature>
<feature type="transmembrane region" description="Helical" evidence="1">
    <location>
        <begin position="56"/>
        <end position="87"/>
    </location>
</feature>
<feature type="transmembrane region" description="Helical" evidence="1">
    <location>
        <begin position="195"/>
        <end position="216"/>
    </location>
</feature>
<comment type="caution">
    <text evidence="4">The sequence shown here is derived from an EMBL/GenBank/DDBJ whole genome shotgun (WGS) entry which is preliminary data.</text>
</comment>
<feature type="transmembrane region" description="Helical" evidence="1">
    <location>
        <begin position="136"/>
        <end position="157"/>
    </location>
</feature>
<evidence type="ECO:0000313" key="5">
    <source>
        <dbReference type="Proteomes" id="UP000234145"/>
    </source>
</evidence>
<keyword evidence="1" id="KW-1133">Transmembrane helix</keyword>
<feature type="transmembrane region" description="Helical" evidence="1">
    <location>
        <begin position="557"/>
        <end position="578"/>
    </location>
</feature>
<feature type="transmembrane region" description="Helical" evidence="1">
    <location>
        <begin position="22"/>
        <end position="44"/>
    </location>
</feature>
<organism evidence="4 5">
    <name type="scientific">Candidatus Desantisbacteria bacterium CG_4_10_14_0_8_um_filter_39_17</name>
    <dbReference type="NCBI Taxonomy" id="1974542"/>
    <lineage>
        <taxon>Bacteria</taxon>
        <taxon>Candidatus Desantisiibacteriota</taxon>
    </lineage>
</organism>
<feature type="transmembrane region" description="Helical" evidence="1">
    <location>
        <begin position="590"/>
        <end position="608"/>
    </location>
</feature>
<proteinExistence type="predicted"/>